<sequence>MRIALAGTAEVAAILDVSPQQVHRLAQREDFPEPVAELHAGRIWLKTDVENWAREHADRRPGRPETPRPD</sequence>
<protein>
    <submittedName>
        <fullName evidence="1">DNA-binding protein</fullName>
    </submittedName>
</protein>
<reference evidence="1 2" key="1">
    <citation type="submission" date="2018-11" db="EMBL/GenBank/DDBJ databases">
        <authorList>
            <person name="Li F."/>
        </authorList>
    </citation>
    <scope>NUCLEOTIDE SEQUENCE [LARGE SCALE GENOMIC DNA]</scope>
    <source>
        <strain evidence="1 2">Gsoil 097</strain>
    </source>
</reference>
<dbReference type="AlphaFoldDB" id="A0A3N0CPK1"/>
<evidence type="ECO:0000313" key="2">
    <source>
        <dbReference type="Proteomes" id="UP000267128"/>
    </source>
</evidence>
<dbReference type="EMBL" id="RJSE01000003">
    <property type="protein sequence ID" value="RNL65397.1"/>
    <property type="molecule type" value="Genomic_DNA"/>
</dbReference>
<name>A0A3N0CPK1_9ACTN</name>
<dbReference type="Proteomes" id="UP000267128">
    <property type="component" value="Unassembled WGS sequence"/>
</dbReference>
<comment type="caution">
    <text evidence="1">The sequence shown here is derived from an EMBL/GenBank/DDBJ whole genome shotgun (WGS) entry which is preliminary data.</text>
</comment>
<gene>
    <name evidence="1" type="ORF">EFK50_05430</name>
</gene>
<dbReference type="RefSeq" id="WP_123226500.1">
    <property type="nucleotide sequence ID" value="NZ_RJSE01000003.1"/>
</dbReference>
<proteinExistence type="predicted"/>
<keyword evidence="1" id="KW-0238">DNA-binding</keyword>
<dbReference type="GO" id="GO:0003677">
    <property type="term" value="F:DNA binding"/>
    <property type="evidence" value="ECO:0007669"/>
    <property type="project" value="UniProtKB-KW"/>
</dbReference>
<organism evidence="1 2">
    <name type="scientific">Nocardioides marmoriginsengisoli</name>
    <dbReference type="NCBI Taxonomy" id="661483"/>
    <lineage>
        <taxon>Bacteria</taxon>
        <taxon>Bacillati</taxon>
        <taxon>Actinomycetota</taxon>
        <taxon>Actinomycetes</taxon>
        <taxon>Propionibacteriales</taxon>
        <taxon>Nocardioidaceae</taxon>
        <taxon>Nocardioides</taxon>
    </lineage>
</organism>
<dbReference type="OrthoDB" id="3789221at2"/>
<accession>A0A3N0CPK1</accession>
<evidence type="ECO:0000313" key="1">
    <source>
        <dbReference type="EMBL" id="RNL65397.1"/>
    </source>
</evidence>
<keyword evidence="2" id="KW-1185">Reference proteome</keyword>